<evidence type="ECO:0000313" key="4">
    <source>
        <dbReference type="EMBL" id="MBN7774029.1"/>
    </source>
</evidence>
<feature type="region of interest" description="Disordered" evidence="2">
    <location>
        <begin position="309"/>
        <end position="331"/>
    </location>
</feature>
<dbReference type="Pfam" id="PF03816">
    <property type="entry name" value="LytR_cpsA_psr"/>
    <property type="match status" value="1"/>
</dbReference>
<proteinExistence type="inferred from homology"/>
<evidence type="ECO:0000256" key="2">
    <source>
        <dbReference type="SAM" id="MobiDB-lite"/>
    </source>
</evidence>
<feature type="domain" description="Cell envelope-related transcriptional attenuator" evidence="3">
    <location>
        <begin position="79"/>
        <end position="236"/>
    </location>
</feature>
<sequence length="331" mass="36280">MNLKLFGKQFIIFFVIFTVLLVPVQFGWEQFTNKRIFTGTESLAENIDYLVDKDGPYYDLFKNSKRINILVLGDNDKLTDTIMLASYDTENQRVDIISVPRDTYYPRSKYKSAAAQKINAVYQNGGAVGAAKAVSEVLMGIPINYYAVIEFSDVEAIVDEIGGVPMNIPNISNKGGMYYNDPYDTPPLKIAIPAGQQTLDGKHAVQFLRFRKGYPEGDIGRVKAQQEFIKSAMKQAIKSGLPGAVSLGLKTVDSDITLGMAAKIATKAVNLKSENMNTYLAPGGPKTVNGASYWFIDSKQVGALIEEIYADPDESSDEGNSGDNNKTESGS</sequence>
<dbReference type="PANTHER" id="PTHR33392">
    <property type="entry name" value="POLYISOPRENYL-TEICHOIC ACID--PEPTIDOGLYCAN TEICHOIC ACID TRANSFERASE TAGU"/>
    <property type="match status" value="1"/>
</dbReference>
<dbReference type="NCBIfam" id="TIGR00350">
    <property type="entry name" value="lytR_cpsA_psr"/>
    <property type="match status" value="1"/>
</dbReference>
<accession>A0A939IJY3</accession>
<dbReference type="PANTHER" id="PTHR33392:SF6">
    <property type="entry name" value="POLYISOPRENYL-TEICHOIC ACID--PEPTIDOGLYCAN TEICHOIC ACID TRANSFERASE TAGU"/>
    <property type="match status" value="1"/>
</dbReference>
<organism evidence="4 5">
    <name type="scientific">Clostridium aminobutyricum</name>
    <dbReference type="NCBI Taxonomy" id="33953"/>
    <lineage>
        <taxon>Bacteria</taxon>
        <taxon>Bacillati</taxon>
        <taxon>Bacillota</taxon>
        <taxon>Clostridia</taxon>
        <taxon>Eubacteriales</taxon>
        <taxon>Clostridiaceae</taxon>
        <taxon>Clostridium</taxon>
    </lineage>
</organism>
<reference evidence="4" key="1">
    <citation type="submission" date="2021-02" db="EMBL/GenBank/DDBJ databases">
        <title>Abyssanaerobacter marinus gen.nov., sp., nov, anaerobic bacterium isolated from the Onnuri vent field of Indian Ocean and suggestion of Mogibacteriaceae fam. nov., and proposal of reclassification of ambiguous this family's genus member.</title>
        <authorList>
            <person name="Kim Y.J."/>
            <person name="Yang J.-A."/>
        </authorList>
    </citation>
    <scope>NUCLEOTIDE SEQUENCE</scope>
    <source>
        <strain evidence="4">DSM 2634</strain>
    </source>
</reference>
<name>A0A939IJY3_CLOAM</name>
<dbReference type="AlphaFoldDB" id="A0A939IJY3"/>
<feature type="compositionally biased region" description="Polar residues" evidence="2">
    <location>
        <begin position="318"/>
        <end position="331"/>
    </location>
</feature>
<dbReference type="InterPro" id="IPR004474">
    <property type="entry name" value="LytR_CpsA_psr"/>
</dbReference>
<dbReference type="Gene3D" id="3.40.630.190">
    <property type="entry name" value="LCP protein"/>
    <property type="match status" value="1"/>
</dbReference>
<evidence type="ECO:0000256" key="1">
    <source>
        <dbReference type="ARBA" id="ARBA00006068"/>
    </source>
</evidence>
<comment type="caution">
    <text evidence="4">The sequence shown here is derived from an EMBL/GenBank/DDBJ whole genome shotgun (WGS) entry which is preliminary data.</text>
</comment>
<evidence type="ECO:0000313" key="5">
    <source>
        <dbReference type="Proteomes" id="UP000664545"/>
    </source>
</evidence>
<dbReference type="RefSeq" id="WP_206582873.1">
    <property type="nucleotide sequence ID" value="NZ_JAFJZZ010000006.1"/>
</dbReference>
<keyword evidence="5" id="KW-1185">Reference proteome</keyword>
<protein>
    <submittedName>
        <fullName evidence="4">LCP family protein</fullName>
    </submittedName>
</protein>
<evidence type="ECO:0000259" key="3">
    <source>
        <dbReference type="Pfam" id="PF03816"/>
    </source>
</evidence>
<dbReference type="Proteomes" id="UP000664545">
    <property type="component" value="Unassembled WGS sequence"/>
</dbReference>
<gene>
    <name evidence="4" type="ORF">JYB65_11705</name>
</gene>
<dbReference type="InterPro" id="IPR050922">
    <property type="entry name" value="LytR/CpsA/Psr_CW_biosynth"/>
</dbReference>
<comment type="similarity">
    <text evidence="1">Belongs to the LytR/CpsA/Psr (LCP) family.</text>
</comment>
<dbReference type="EMBL" id="JAFJZZ010000006">
    <property type="protein sequence ID" value="MBN7774029.1"/>
    <property type="molecule type" value="Genomic_DNA"/>
</dbReference>